<dbReference type="Pfam" id="PF07855">
    <property type="entry name" value="ATG101"/>
    <property type="match status" value="1"/>
</dbReference>
<evidence type="ECO:0000256" key="3">
    <source>
        <dbReference type="ARBA" id="ARBA00023006"/>
    </source>
</evidence>
<protein>
    <recommendedName>
        <fullName evidence="2">Autophagy-related protein 101</fullName>
    </recommendedName>
</protein>
<dbReference type="PANTHER" id="PTHR13292">
    <property type="entry name" value="AUTOPHAGY-RELATED PROTEIN 101"/>
    <property type="match status" value="1"/>
</dbReference>
<accession>A0A835LXP6</accession>
<keyword evidence="5" id="KW-1185">Reference proteome</keyword>
<dbReference type="AlphaFoldDB" id="A0A835LXP6"/>
<name>A0A835LXP6_9MAGN</name>
<dbReference type="GO" id="GO:0000045">
    <property type="term" value="P:autophagosome assembly"/>
    <property type="evidence" value="ECO:0007669"/>
    <property type="project" value="TreeGrafter"/>
</dbReference>
<proteinExistence type="inferred from homology"/>
<dbReference type="GO" id="GO:0000407">
    <property type="term" value="C:phagophore assembly site"/>
    <property type="evidence" value="ECO:0007669"/>
    <property type="project" value="TreeGrafter"/>
</dbReference>
<organism evidence="4 5">
    <name type="scientific">Coptis chinensis</name>
    <dbReference type="NCBI Taxonomy" id="261450"/>
    <lineage>
        <taxon>Eukaryota</taxon>
        <taxon>Viridiplantae</taxon>
        <taxon>Streptophyta</taxon>
        <taxon>Embryophyta</taxon>
        <taxon>Tracheophyta</taxon>
        <taxon>Spermatophyta</taxon>
        <taxon>Magnoliopsida</taxon>
        <taxon>Ranunculales</taxon>
        <taxon>Ranunculaceae</taxon>
        <taxon>Coptidoideae</taxon>
        <taxon>Coptis</taxon>
    </lineage>
</organism>
<evidence type="ECO:0000313" key="4">
    <source>
        <dbReference type="EMBL" id="KAF9611395.1"/>
    </source>
</evidence>
<dbReference type="EMBL" id="JADFTS010000004">
    <property type="protein sequence ID" value="KAF9611395.1"/>
    <property type="molecule type" value="Genomic_DNA"/>
</dbReference>
<keyword evidence="3" id="KW-0072">Autophagy</keyword>
<dbReference type="InterPro" id="IPR012445">
    <property type="entry name" value="ATG101"/>
</dbReference>
<gene>
    <name evidence="4" type="ORF">IFM89_032064</name>
</gene>
<dbReference type="OrthoDB" id="10259639at2759"/>
<evidence type="ECO:0000256" key="1">
    <source>
        <dbReference type="ARBA" id="ARBA00007130"/>
    </source>
</evidence>
<comment type="caution">
    <text evidence="4">The sequence shown here is derived from an EMBL/GenBank/DDBJ whole genome shotgun (WGS) entry which is preliminary data.</text>
</comment>
<dbReference type="GO" id="GO:0019901">
    <property type="term" value="F:protein kinase binding"/>
    <property type="evidence" value="ECO:0007669"/>
    <property type="project" value="TreeGrafter"/>
</dbReference>
<dbReference type="GO" id="GO:1990316">
    <property type="term" value="C:Atg1/ULK1 kinase complex"/>
    <property type="evidence" value="ECO:0007669"/>
    <property type="project" value="TreeGrafter"/>
</dbReference>
<dbReference type="PANTHER" id="PTHR13292:SF0">
    <property type="entry name" value="AUTOPHAGY-RELATED PROTEIN 101"/>
    <property type="match status" value="1"/>
</dbReference>
<comment type="similarity">
    <text evidence="1">Belongs to the ATG101 family.</text>
</comment>
<evidence type="ECO:0000313" key="5">
    <source>
        <dbReference type="Proteomes" id="UP000631114"/>
    </source>
</evidence>
<dbReference type="Proteomes" id="UP000631114">
    <property type="component" value="Unassembled WGS sequence"/>
</dbReference>
<evidence type="ECO:0000256" key="2">
    <source>
        <dbReference type="ARBA" id="ARBA00018874"/>
    </source>
</evidence>
<sequence>MNCEVCHLKELEVEHFEIREVLRCILHTIVFHRALGLVRPKDVDSELFEITYVQCGDVELDKKIEEKIDQFIGWVEKHPNKKSQICLAFYEVKNKQATWFSNKIERLYWEQWYVNLNVAQHPKVHSSKSHHSKVVVDPGEIALEDRSARRAALETSLREVLFQIIKFVNEKKDHIPPVPNLEGVSFPYEITIPSSSDSSFGMDMFKRMLQTGHPTMLN</sequence>
<reference evidence="4 5" key="1">
    <citation type="submission" date="2020-10" db="EMBL/GenBank/DDBJ databases">
        <title>The Coptis chinensis genome and diversification of protoberbering-type alkaloids.</title>
        <authorList>
            <person name="Wang B."/>
            <person name="Shu S."/>
            <person name="Song C."/>
            <person name="Liu Y."/>
        </authorList>
    </citation>
    <scope>NUCLEOTIDE SEQUENCE [LARGE SCALE GENOMIC DNA]</scope>
    <source>
        <strain evidence="4">HL-2020</strain>
        <tissue evidence="4">Leaf</tissue>
    </source>
</reference>